<gene>
    <name evidence="6" type="ORF">DI626_05850</name>
</gene>
<dbReference type="PROSITE" id="PS00143">
    <property type="entry name" value="INSULINASE"/>
    <property type="match status" value="1"/>
</dbReference>
<comment type="similarity">
    <text evidence="2 3">Belongs to the peptidase M16 family.</text>
</comment>
<dbReference type="InterPro" id="IPR050361">
    <property type="entry name" value="MPP/UQCRC_Complex"/>
</dbReference>
<dbReference type="InterPro" id="IPR011249">
    <property type="entry name" value="Metalloenz_LuxS/M16"/>
</dbReference>
<dbReference type="Gene3D" id="3.30.830.10">
    <property type="entry name" value="Metalloenzyme, LuxS/M16 peptidase-like"/>
    <property type="match status" value="2"/>
</dbReference>
<evidence type="ECO:0000313" key="6">
    <source>
        <dbReference type="EMBL" id="PZO86683.1"/>
    </source>
</evidence>
<dbReference type="GO" id="GO:0004222">
    <property type="term" value="F:metalloendopeptidase activity"/>
    <property type="evidence" value="ECO:0007669"/>
    <property type="project" value="InterPro"/>
</dbReference>
<dbReference type="Pfam" id="PF05193">
    <property type="entry name" value="Peptidase_M16_C"/>
    <property type="match status" value="1"/>
</dbReference>
<dbReference type="PANTHER" id="PTHR11851:SF49">
    <property type="entry name" value="MITOCHONDRIAL-PROCESSING PEPTIDASE SUBUNIT ALPHA"/>
    <property type="match status" value="1"/>
</dbReference>
<dbReference type="InterPro" id="IPR001431">
    <property type="entry name" value="Pept_M16_Zn_BS"/>
</dbReference>
<dbReference type="InterPro" id="IPR011765">
    <property type="entry name" value="Pept_M16_N"/>
</dbReference>
<dbReference type="FunFam" id="3.30.830.10:FF:000008">
    <property type="entry name" value="Mitochondrial-processing peptidase subunit beta"/>
    <property type="match status" value="1"/>
</dbReference>
<dbReference type="PANTHER" id="PTHR11851">
    <property type="entry name" value="METALLOPROTEASE"/>
    <property type="match status" value="1"/>
</dbReference>
<evidence type="ECO:0000259" key="5">
    <source>
        <dbReference type="Pfam" id="PF05193"/>
    </source>
</evidence>
<dbReference type="AlphaFoldDB" id="A0A2W4ZWE9"/>
<proteinExistence type="inferred from homology"/>
<dbReference type="SUPFAM" id="SSF63411">
    <property type="entry name" value="LuxS/MPP-like metallohydrolase"/>
    <property type="match status" value="2"/>
</dbReference>
<evidence type="ECO:0000256" key="3">
    <source>
        <dbReference type="RuleBase" id="RU004447"/>
    </source>
</evidence>
<comment type="cofactor">
    <cofactor evidence="1">
        <name>Zn(2+)</name>
        <dbReference type="ChEBI" id="CHEBI:29105"/>
    </cofactor>
</comment>
<dbReference type="Pfam" id="PF00675">
    <property type="entry name" value="Peptidase_M16"/>
    <property type="match status" value="1"/>
</dbReference>
<feature type="domain" description="Peptidase M16 N-terminal" evidence="4">
    <location>
        <begin position="13"/>
        <end position="160"/>
    </location>
</feature>
<dbReference type="GO" id="GO:0046872">
    <property type="term" value="F:metal ion binding"/>
    <property type="evidence" value="ECO:0007669"/>
    <property type="project" value="InterPro"/>
</dbReference>
<evidence type="ECO:0000259" key="4">
    <source>
        <dbReference type="Pfam" id="PF00675"/>
    </source>
</evidence>
<feature type="domain" description="Peptidase M16 C-terminal" evidence="5">
    <location>
        <begin position="168"/>
        <end position="338"/>
    </location>
</feature>
<dbReference type="InterPro" id="IPR007863">
    <property type="entry name" value="Peptidase_M16_C"/>
</dbReference>
<evidence type="ECO:0000313" key="7">
    <source>
        <dbReference type="Proteomes" id="UP000249557"/>
    </source>
</evidence>
<dbReference type="GO" id="GO:0006508">
    <property type="term" value="P:proteolysis"/>
    <property type="evidence" value="ECO:0007669"/>
    <property type="project" value="InterPro"/>
</dbReference>
<comment type="caution">
    <text evidence="6">The sequence shown here is derived from an EMBL/GenBank/DDBJ whole genome shotgun (WGS) entry which is preliminary data.</text>
</comment>
<evidence type="ECO:0000256" key="1">
    <source>
        <dbReference type="ARBA" id="ARBA00001947"/>
    </source>
</evidence>
<protein>
    <submittedName>
        <fullName evidence="6">Peptidase M16</fullName>
    </submittedName>
</protein>
<name>A0A2W4ZWE9_9BACT</name>
<dbReference type="EMBL" id="QFNK01000099">
    <property type="protein sequence ID" value="PZO86683.1"/>
    <property type="molecule type" value="Genomic_DNA"/>
</dbReference>
<accession>A0A2W4ZWE9</accession>
<sequence length="420" mass="46998">MSIKTTTLDSGLRVITDTVPEMETVALGVWADVGTRHEDMKHNGVAHMVEHMMFNGTPTRTARQIAEAIEDVGGQVNAYTSREITAYYVHLLQTDMPLAMDILSDILQRPTFPDAELEKERGVIIQEIGMTNDTPDDVVFDYYQETAYPGQALGAPILGTEDIVQNMKKETLYDYVHRFYTPEKLVISAAGNVDHEAFVEMARTMFADLPPDTHQVYEAAKYSGGDKRVEKELEQAHVVMGFQGIKRDDPDYYSAVILGTVLGGGMSSRLFQEVREKRGLVYSIYSSHSSYHDDGQFEIYAGTGDENLKDLIPVTCTEIVKMMQEPISEAELHRAKAQIKAGILMSRESMLSRANRQAKYLINFNRAPDVNRLIAQVDAVTVYSVQKIAQKIFTGKPTLAALGPVKDLEDYDKIRQRLAA</sequence>
<reference evidence="6 7" key="1">
    <citation type="submission" date="2017-08" db="EMBL/GenBank/DDBJ databases">
        <title>Infants hospitalized years apart are colonized by the same room-sourced microbial strains.</title>
        <authorList>
            <person name="Brooks B."/>
            <person name="Olm M.R."/>
            <person name="Firek B.A."/>
            <person name="Baker R."/>
            <person name="Thomas B.C."/>
            <person name="Morowitz M.J."/>
            <person name="Banfield J.F."/>
        </authorList>
    </citation>
    <scope>NUCLEOTIDE SEQUENCE [LARGE SCALE GENOMIC DNA]</scope>
    <source>
        <strain evidence="6">S2_018_000_R2_104</strain>
    </source>
</reference>
<dbReference type="Proteomes" id="UP000249557">
    <property type="component" value="Unassembled WGS sequence"/>
</dbReference>
<organism evidence="6 7">
    <name type="scientific">Micavibrio aeruginosavorus</name>
    <dbReference type="NCBI Taxonomy" id="349221"/>
    <lineage>
        <taxon>Bacteria</taxon>
        <taxon>Pseudomonadati</taxon>
        <taxon>Bdellovibrionota</taxon>
        <taxon>Bdellovibrionia</taxon>
        <taxon>Bdellovibrionales</taxon>
        <taxon>Pseudobdellovibrionaceae</taxon>
        <taxon>Micavibrio</taxon>
    </lineage>
</organism>
<evidence type="ECO:0000256" key="2">
    <source>
        <dbReference type="ARBA" id="ARBA00007261"/>
    </source>
</evidence>